<keyword evidence="4" id="KW-0813">Transport</keyword>
<evidence type="ECO:0000256" key="1">
    <source>
        <dbReference type="ARBA" id="ARBA00004434"/>
    </source>
</evidence>
<keyword evidence="8" id="KW-1133">Transmembrane helix</keyword>
<evidence type="ECO:0000256" key="3">
    <source>
        <dbReference type="ARBA" id="ARBA00020796"/>
    </source>
</evidence>
<evidence type="ECO:0000256" key="10">
    <source>
        <dbReference type="ARBA" id="ARBA00023128"/>
    </source>
</evidence>
<comment type="subcellular location">
    <subcellularLocation>
        <location evidence="1">Mitochondrion inner membrane</location>
        <topology evidence="1">Single-pass membrane protein</topology>
    </subcellularLocation>
</comment>
<dbReference type="GO" id="GO:0015031">
    <property type="term" value="P:protein transport"/>
    <property type="evidence" value="ECO:0007669"/>
    <property type="project" value="UniProtKB-KW"/>
</dbReference>
<evidence type="ECO:0000256" key="5">
    <source>
        <dbReference type="ARBA" id="ARBA00022692"/>
    </source>
</evidence>
<dbReference type="EMBL" id="MCFH01000051">
    <property type="protein sequence ID" value="ORX43639.1"/>
    <property type="molecule type" value="Genomic_DNA"/>
</dbReference>
<name>A0A1Y1UYP3_9FUNG</name>
<evidence type="ECO:0000256" key="7">
    <source>
        <dbReference type="ARBA" id="ARBA00022927"/>
    </source>
</evidence>
<keyword evidence="6" id="KW-0999">Mitochondrion inner membrane</keyword>
<organism evidence="13 14">
    <name type="scientific">Piromyces finnis</name>
    <dbReference type="NCBI Taxonomy" id="1754191"/>
    <lineage>
        <taxon>Eukaryota</taxon>
        <taxon>Fungi</taxon>
        <taxon>Fungi incertae sedis</taxon>
        <taxon>Chytridiomycota</taxon>
        <taxon>Chytridiomycota incertae sedis</taxon>
        <taxon>Neocallimastigomycetes</taxon>
        <taxon>Neocallimastigales</taxon>
        <taxon>Neocallimastigaceae</taxon>
        <taxon>Piromyces</taxon>
    </lineage>
</organism>
<comment type="similarity">
    <text evidence="2">Belongs to the TIM54 family.</text>
</comment>
<sequence>MSSFDKFAKKVKSKIPSKPWLIFMGCSGLVASAIYYDKQEKKKIQKRLIDQVSFYANRPIETDTRPRKIMVCMTAPMGTSLRKLKVHFEEYIEPIFEAAALDYELIESRIDGGVRNKIINLVHKRKQEEANPSLYRLPIEIPVQPQISLTEDLVSFGRASYREMLEGLNQGFLSQPPKEYIKDINIINKNKKKPQVKPKPVQKKKGLFNRNNKIEDKSKDTKVESPSTSKQKEDDEFHLKFSEEYLPDFDITPVVGLISFNNLVGKKNFGRRVVSWFNERKIAEEYGKQAVAVVVGKHVPFEVDRDCRLGLFEERRVASKKLGPLPKMYRMHEEVSRRLRIIQDFGIPDEDDTERWVVNPNKGRKLVNAFGRLGEPLQYY</sequence>
<dbReference type="OrthoDB" id="5598305at2759"/>
<feature type="compositionally biased region" description="Basic residues" evidence="12">
    <location>
        <begin position="192"/>
        <end position="207"/>
    </location>
</feature>
<proteinExistence type="inferred from homology"/>
<keyword evidence="14" id="KW-1185">Reference proteome</keyword>
<keyword evidence="9" id="KW-0811">Translocation</keyword>
<feature type="region of interest" description="Disordered" evidence="12">
    <location>
        <begin position="192"/>
        <end position="234"/>
    </location>
</feature>
<dbReference type="Proteomes" id="UP000193719">
    <property type="component" value="Unassembled WGS sequence"/>
</dbReference>
<dbReference type="GO" id="GO:0005743">
    <property type="term" value="C:mitochondrial inner membrane"/>
    <property type="evidence" value="ECO:0007669"/>
    <property type="project" value="UniProtKB-SubCell"/>
</dbReference>
<accession>A0A1Y1UYP3</accession>
<evidence type="ECO:0000256" key="2">
    <source>
        <dbReference type="ARBA" id="ARBA00006355"/>
    </source>
</evidence>
<dbReference type="Pfam" id="PF11711">
    <property type="entry name" value="Tim54"/>
    <property type="match status" value="1"/>
</dbReference>
<evidence type="ECO:0000313" key="14">
    <source>
        <dbReference type="Proteomes" id="UP000193719"/>
    </source>
</evidence>
<keyword evidence="11" id="KW-0472">Membrane</keyword>
<dbReference type="STRING" id="1754191.A0A1Y1UYP3"/>
<keyword evidence="5" id="KW-0812">Transmembrane</keyword>
<evidence type="ECO:0000256" key="11">
    <source>
        <dbReference type="ARBA" id="ARBA00023136"/>
    </source>
</evidence>
<comment type="caution">
    <text evidence="13">The sequence shown here is derived from an EMBL/GenBank/DDBJ whole genome shotgun (WGS) entry which is preliminary data.</text>
</comment>
<dbReference type="AlphaFoldDB" id="A0A1Y1UYP3"/>
<evidence type="ECO:0000256" key="4">
    <source>
        <dbReference type="ARBA" id="ARBA00022448"/>
    </source>
</evidence>
<keyword evidence="10" id="KW-0496">Mitochondrion</keyword>
<evidence type="ECO:0000256" key="8">
    <source>
        <dbReference type="ARBA" id="ARBA00022989"/>
    </source>
</evidence>
<keyword evidence="7" id="KW-0653">Protein transport</keyword>
<evidence type="ECO:0000256" key="9">
    <source>
        <dbReference type="ARBA" id="ARBA00023010"/>
    </source>
</evidence>
<evidence type="ECO:0000256" key="6">
    <source>
        <dbReference type="ARBA" id="ARBA00022792"/>
    </source>
</evidence>
<dbReference type="InterPro" id="IPR021056">
    <property type="entry name" value="Mt_import_IM_translocase_Tim54"/>
</dbReference>
<gene>
    <name evidence="13" type="ORF">BCR36DRAFT_415482</name>
</gene>
<evidence type="ECO:0000256" key="12">
    <source>
        <dbReference type="SAM" id="MobiDB-lite"/>
    </source>
</evidence>
<feature type="compositionally biased region" description="Basic and acidic residues" evidence="12">
    <location>
        <begin position="212"/>
        <end position="223"/>
    </location>
</feature>
<reference evidence="13 14" key="2">
    <citation type="submission" date="2016-08" db="EMBL/GenBank/DDBJ databases">
        <title>Pervasive Adenine N6-methylation of Active Genes in Fungi.</title>
        <authorList>
            <consortium name="DOE Joint Genome Institute"/>
            <person name="Mondo S.J."/>
            <person name="Dannebaum R.O."/>
            <person name="Kuo R.C."/>
            <person name="Labutti K."/>
            <person name="Haridas S."/>
            <person name="Kuo A."/>
            <person name="Salamov A."/>
            <person name="Ahrendt S.R."/>
            <person name="Lipzen A."/>
            <person name="Sullivan W."/>
            <person name="Andreopoulos W.B."/>
            <person name="Clum A."/>
            <person name="Lindquist E."/>
            <person name="Daum C."/>
            <person name="Ramamoorthy G.K."/>
            <person name="Gryganskyi A."/>
            <person name="Culley D."/>
            <person name="Magnuson J.K."/>
            <person name="James T.Y."/>
            <person name="O'Malley M.A."/>
            <person name="Stajich J.E."/>
            <person name="Spatafora J.W."/>
            <person name="Visel A."/>
            <person name="Grigoriev I.V."/>
        </authorList>
    </citation>
    <scope>NUCLEOTIDE SEQUENCE [LARGE SCALE GENOMIC DNA]</scope>
    <source>
        <strain evidence="14">finn</strain>
    </source>
</reference>
<reference evidence="13 14" key="1">
    <citation type="submission" date="2016-08" db="EMBL/GenBank/DDBJ databases">
        <title>Genomes of anaerobic fungi encode conserved fungal cellulosomes for biomass hydrolysis.</title>
        <authorList>
            <consortium name="DOE Joint Genome Institute"/>
            <person name="Haitjema C.H."/>
            <person name="Gilmore S.P."/>
            <person name="Henske J.K."/>
            <person name="Solomon K.V."/>
            <person name="De Groot R."/>
            <person name="Kuo A."/>
            <person name="Mondo S.J."/>
            <person name="Salamov A.A."/>
            <person name="Labutti K."/>
            <person name="Zhao Z."/>
            <person name="Chiniquy J."/>
            <person name="Barry K."/>
            <person name="Brewer H.M."/>
            <person name="Purvine S.O."/>
            <person name="Wright A.T."/>
            <person name="Boxma B."/>
            <person name="Van Alen T."/>
            <person name="Hackstein J.H."/>
            <person name="Baker S.E."/>
            <person name="Grigoriev I.V."/>
            <person name="O'Malley M.A."/>
        </authorList>
    </citation>
    <scope>NUCLEOTIDE SEQUENCE [LARGE SCALE GENOMIC DNA]</scope>
    <source>
        <strain evidence="14">finn</strain>
    </source>
</reference>
<protein>
    <recommendedName>
        <fullName evidence="3">Mitochondrial import inner membrane translocase subunit TIM54</fullName>
    </recommendedName>
</protein>
<evidence type="ECO:0000313" key="13">
    <source>
        <dbReference type="EMBL" id="ORX43639.1"/>
    </source>
</evidence>